<organism evidence="3 4">
    <name type="scientific">Candidatus Curtissbacteria bacterium RBG_16_39_7</name>
    <dbReference type="NCBI Taxonomy" id="1797707"/>
    <lineage>
        <taxon>Bacteria</taxon>
        <taxon>Candidatus Curtissiibacteriota</taxon>
    </lineage>
</organism>
<evidence type="ECO:0000313" key="4">
    <source>
        <dbReference type="Proteomes" id="UP000176628"/>
    </source>
</evidence>
<accession>A0A1F5G431</accession>
<dbReference type="Proteomes" id="UP000176628">
    <property type="component" value="Unassembled WGS sequence"/>
</dbReference>
<name>A0A1F5G431_9BACT</name>
<dbReference type="InterPro" id="IPR001375">
    <property type="entry name" value="Peptidase_S9_cat"/>
</dbReference>
<dbReference type="InterPro" id="IPR029058">
    <property type="entry name" value="AB_hydrolase_fold"/>
</dbReference>
<sequence length="298" mass="33356">MTIEAMRQIEYPGGEIKIEKDLGNRGNFRSYVISYPSDGLKLFALMNVPNPPAGGQKPEGGWPVIILNHGYIPPDQYSTINSYQAFADYFARNGFLVVKPDYRGHADSEGNSEGGHYSPVYTYDVLNIISSIKRYPDANPQKLGMWGHSMGGNVTLRALVVSKDIRASVIAAGVVGSAEDLFYNWRRRTGFRPPSWWATASARALLVQTYGEPKDNPEFWNEISAINYVDSINGPVQIHHGTNDESVPKEFSDHLNEALKKSNKEVEYFVYEGGDHNLSGNSHNLFLSRSLTFFRQNL</sequence>
<dbReference type="GO" id="GO:0008236">
    <property type="term" value="F:serine-type peptidase activity"/>
    <property type="evidence" value="ECO:0007669"/>
    <property type="project" value="InterPro"/>
</dbReference>
<dbReference type="GO" id="GO:0006508">
    <property type="term" value="P:proteolysis"/>
    <property type="evidence" value="ECO:0007669"/>
    <property type="project" value="InterPro"/>
</dbReference>
<reference evidence="3 4" key="1">
    <citation type="journal article" date="2016" name="Nat. Commun.">
        <title>Thousands of microbial genomes shed light on interconnected biogeochemical processes in an aquifer system.</title>
        <authorList>
            <person name="Anantharaman K."/>
            <person name="Brown C.T."/>
            <person name="Hug L.A."/>
            <person name="Sharon I."/>
            <person name="Castelle C.J."/>
            <person name="Probst A.J."/>
            <person name="Thomas B.C."/>
            <person name="Singh A."/>
            <person name="Wilkins M.J."/>
            <person name="Karaoz U."/>
            <person name="Brodie E.L."/>
            <person name="Williams K.H."/>
            <person name="Hubbard S.S."/>
            <person name="Banfield J.F."/>
        </authorList>
    </citation>
    <scope>NUCLEOTIDE SEQUENCE [LARGE SCALE GENOMIC DNA]</scope>
</reference>
<evidence type="ECO:0000313" key="3">
    <source>
        <dbReference type="EMBL" id="OGD86599.1"/>
    </source>
</evidence>
<dbReference type="InterPro" id="IPR050261">
    <property type="entry name" value="FrsA_esterase"/>
</dbReference>
<evidence type="ECO:0000259" key="2">
    <source>
        <dbReference type="Pfam" id="PF00326"/>
    </source>
</evidence>
<dbReference type="EMBL" id="MFAV01000015">
    <property type="protein sequence ID" value="OGD86599.1"/>
    <property type="molecule type" value="Genomic_DNA"/>
</dbReference>
<dbReference type="Gene3D" id="3.40.50.1820">
    <property type="entry name" value="alpha/beta hydrolase"/>
    <property type="match status" value="1"/>
</dbReference>
<dbReference type="GO" id="GO:0052689">
    <property type="term" value="F:carboxylic ester hydrolase activity"/>
    <property type="evidence" value="ECO:0007669"/>
    <property type="project" value="UniProtKB-ARBA"/>
</dbReference>
<dbReference type="SUPFAM" id="SSF53474">
    <property type="entry name" value="alpha/beta-Hydrolases"/>
    <property type="match status" value="1"/>
</dbReference>
<dbReference type="PANTHER" id="PTHR22946">
    <property type="entry name" value="DIENELACTONE HYDROLASE DOMAIN-CONTAINING PROTEIN-RELATED"/>
    <property type="match status" value="1"/>
</dbReference>
<keyword evidence="1" id="KW-0378">Hydrolase</keyword>
<gene>
    <name evidence="3" type="ORF">A2Z23_02175</name>
</gene>
<dbReference type="PANTHER" id="PTHR22946:SF9">
    <property type="entry name" value="POLYKETIDE TRANSFERASE AF380"/>
    <property type="match status" value="1"/>
</dbReference>
<feature type="domain" description="Peptidase S9 prolyl oligopeptidase catalytic" evidence="2">
    <location>
        <begin position="87"/>
        <end position="297"/>
    </location>
</feature>
<dbReference type="AlphaFoldDB" id="A0A1F5G431"/>
<evidence type="ECO:0000256" key="1">
    <source>
        <dbReference type="ARBA" id="ARBA00022801"/>
    </source>
</evidence>
<protein>
    <recommendedName>
        <fullName evidence="2">Peptidase S9 prolyl oligopeptidase catalytic domain-containing protein</fullName>
    </recommendedName>
</protein>
<proteinExistence type="predicted"/>
<comment type="caution">
    <text evidence="3">The sequence shown here is derived from an EMBL/GenBank/DDBJ whole genome shotgun (WGS) entry which is preliminary data.</text>
</comment>
<dbReference type="Pfam" id="PF00326">
    <property type="entry name" value="Peptidase_S9"/>
    <property type="match status" value="1"/>
</dbReference>